<accession>A0A075G172</accession>
<dbReference type="InterPro" id="IPR042106">
    <property type="entry name" value="Nuo/plastoQ_OxRdtase_6_NuoJ"/>
</dbReference>
<evidence type="ECO:0000313" key="2">
    <source>
        <dbReference type="EMBL" id="AIE97259.1"/>
    </source>
</evidence>
<keyword evidence="1" id="KW-0812">Transmembrane</keyword>
<reference evidence="2" key="1">
    <citation type="journal article" date="2014" name="Genome Biol. Evol.">
        <title>Pangenome evidence for extensive interdomain horizontal transfer affecting lineage core and shell genes in uncultured planktonic thaumarchaeota and euryarchaeota.</title>
        <authorList>
            <person name="Deschamps P."/>
            <person name="Zivanovic Y."/>
            <person name="Moreira D."/>
            <person name="Rodriguez-Valera F."/>
            <person name="Lopez-Garcia P."/>
        </authorList>
    </citation>
    <scope>NUCLEOTIDE SEQUENCE</scope>
</reference>
<sequence>MKAVSMFARLGVFTFVLVLLREVMEHPMWENEPVGAPTTLEFAVSILDDWALVTVVLGILLSMAMIGASYLVRDERLVNLLYDMGSEDSVRLSGDSDD</sequence>
<proteinExistence type="predicted"/>
<evidence type="ECO:0000256" key="1">
    <source>
        <dbReference type="SAM" id="Phobius"/>
    </source>
</evidence>
<feature type="transmembrane region" description="Helical" evidence="1">
    <location>
        <begin position="49"/>
        <end position="72"/>
    </location>
</feature>
<name>A0A075G172_9EURY</name>
<dbReference type="EMBL" id="KF900503">
    <property type="protein sequence ID" value="AIE97259.1"/>
    <property type="molecule type" value="Genomic_DNA"/>
</dbReference>
<dbReference type="AlphaFoldDB" id="A0A075G172"/>
<protein>
    <submittedName>
        <fullName evidence="2">Uncharacterized protein</fullName>
    </submittedName>
</protein>
<organism evidence="2">
    <name type="scientific">uncultured marine group II/III euryarchaeote AD1000_96_E06</name>
    <dbReference type="NCBI Taxonomy" id="1457830"/>
    <lineage>
        <taxon>Archaea</taxon>
        <taxon>Methanobacteriati</taxon>
        <taxon>Methanobacteriota</taxon>
        <taxon>environmental samples</taxon>
    </lineage>
</organism>
<keyword evidence="1" id="KW-0472">Membrane</keyword>
<dbReference type="Gene3D" id="1.20.120.1200">
    <property type="entry name" value="NADH-ubiquinone/plastoquinone oxidoreductase chain 6, subunit NuoJ"/>
    <property type="match status" value="1"/>
</dbReference>
<keyword evidence="1" id="KW-1133">Transmembrane helix</keyword>